<feature type="compositionally biased region" description="Low complexity" evidence="6">
    <location>
        <begin position="57"/>
        <end position="67"/>
    </location>
</feature>
<dbReference type="PANTHER" id="PTHR33572:SF18">
    <property type="entry name" value="SPORE DEVELOPMENT REGULATOR VOSA"/>
    <property type="match status" value="1"/>
</dbReference>
<evidence type="ECO:0000259" key="7">
    <source>
        <dbReference type="PROSITE" id="PS51821"/>
    </source>
</evidence>
<feature type="region of interest" description="Disordered" evidence="6">
    <location>
        <begin position="11"/>
        <end position="31"/>
    </location>
</feature>
<dbReference type="PROSITE" id="PS51821">
    <property type="entry name" value="VELVET"/>
    <property type="match status" value="1"/>
</dbReference>
<proteinExistence type="predicted"/>
<dbReference type="EMBL" id="CP120629">
    <property type="protein sequence ID" value="WEW59899.1"/>
    <property type="molecule type" value="Genomic_DNA"/>
</dbReference>
<organism evidence="8 9">
    <name type="scientific">Emydomyces testavorans</name>
    <dbReference type="NCBI Taxonomy" id="2070801"/>
    <lineage>
        <taxon>Eukaryota</taxon>
        <taxon>Fungi</taxon>
        <taxon>Dikarya</taxon>
        <taxon>Ascomycota</taxon>
        <taxon>Pezizomycotina</taxon>
        <taxon>Eurotiomycetes</taxon>
        <taxon>Eurotiomycetidae</taxon>
        <taxon>Onygenales</taxon>
        <taxon>Nannizziopsiaceae</taxon>
        <taxon>Emydomyces</taxon>
    </lineage>
</organism>
<reference evidence="8" key="1">
    <citation type="submission" date="2023-03" db="EMBL/GenBank/DDBJ databases">
        <title>Emydomyces testavorans Genome Sequence.</title>
        <authorList>
            <person name="Hoyer L."/>
        </authorList>
    </citation>
    <scope>NUCLEOTIDE SEQUENCE</scope>
    <source>
        <strain evidence="8">16-2883</strain>
    </source>
</reference>
<name>A0AAF0DKF4_9EURO</name>
<keyword evidence="4" id="KW-0804">Transcription</keyword>
<feature type="compositionally biased region" description="Polar residues" evidence="6">
    <location>
        <begin position="68"/>
        <end position="82"/>
    </location>
</feature>
<dbReference type="Proteomes" id="UP001219355">
    <property type="component" value="Chromosome 3"/>
</dbReference>
<keyword evidence="2" id="KW-0749">Sporulation</keyword>
<keyword evidence="5" id="KW-0539">Nucleus</keyword>
<sequence length="334" mass="36863">MVTALQLFIDSSKSTNGDDGQHMPWIPDKDFLDEGQSEIDFDAYDWGSLATDVLPKSQSPQSSGSGSTDAGPSQTAVQQSLNAPEANMESLAMGVSPNSQKRQSIFSGTTDADPIQLRADFLYLTMKQHPERGKEIRFRRNGAVKEDIPLDPPPVVQVHIENAARHRSFAQMANFVVATLHCAEHNSNHGKPANEFLGGDRNTQAQELKDLLDVNCWLAVFPGLNVRKAGMYFLRFALYIKNPDAATNSPGFTMAGTVMSGPFEVFKANAFPGRDVNTPLSAKLLEQGVKMRRSKVPRSIGIEPVKQAAEQKELATRRKAQEDIMREAKRYRSI</sequence>
<evidence type="ECO:0000256" key="4">
    <source>
        <dbReference type="ARBA" id="ARBA00023163"/>
    </source>
</evidence>
<gene>
    <name evidence="8" type="ORF">PRK78_005381</name>
</gene>
<dbReference type="InterPro" id="IPR038491">
    <property type="entry name" value="Velvet_dom_sf"/>
</dbReference>
<protein>
    <recommendedName>
        <fullName evidence="7">Velvet domain-containing protein</fullName>
    </recommendedName>
</protein>
<feature type="region of interest" description="Disordered" evidence="6">
    <location>
        <begin position="54"/>
        <end position="82"/>
    </location>
</feature>
<evidence type="ECO:0000313" key="9">
    <source>
        <dbReference type="Proteomes" id="UP001219355"/>
    </source>
</evidence>
<evidence type="ECO:0000256" key="2">
    <source>
        <dbReference type="ARBA" id="ARBA00022969"/>
    </source>
</evidence>
<dbReference type="Pfam" id="PF11754">
    <property type="entry name" value="Velvet"/>
    <property type="match status" value="1"/>
</dbReference>
<evidence type="ECO:0000313" key="8">
    <source>
        <dbReference type="EMBL" id="WEW59899.1"/>
    </source>
</evidence>
<dbReference type="GO" id="GO:0030435">
    <property type="term" value="P:sporulation resulting in formation of a cellular spore"/>
    <property type="evidence" value="ECO:0007669"/>
    <property type="project" value="UniProtKB-KW"/>
</dbReference>
<dbReference type="GO" id="GO:0005634">
    <property type="term" value="C:nucleus"/>
    <property type="evidence" value="ECO:0007669"/>
    <property type="project" value="UniProtKB-SubCell"/>
</dbReference>
<feature type="domain" description="Velvet" evidence="7">
    <location>
        <begin position="114"/>
        <end position="294"/>
    </location>
</feature>
<keyword evidence="3" id="KW-0805">Transcription regulation</keyword>
<dbReference type="InterPro" id="IPR037525">
    <property type="entry name" value="Velvet_dom"/>
</dbReference>
<keyword evidence="9" id="KW-1185">Reference proteome</keyword>
<accession>A0AAF0DKF4</accession>
<comment type="subcellular location">
    <subcellularLocation>
        <location evidence="1">Nucleus</location>
    </subcellularLocation>
</comment>
<dbReference type="AlphaFoldDB" id="A0AAF0DKF4"/>
<dbReference type="Gene3D" id="2.60.40.3960">
    <property type="entry name" value="Velvet domain"/>
    <property type="match status" value="1"/>
</dbReference>
<evidence type="ECO:0000256" key="3">
    <source>
        <dbReference type="ARBA" id="ARBA00023015"/>
    </source>
</evidence>
<evidence type="ECO:0000256" key="1">
    <source>
        <dbReference type="ARBA" id="ARBA00004123"/>
    </source>
</evidence>
<evidence type="ECO:0000256" key="5">
    <source>
        <dbReference type="ARBA" id="ARBA00023242"/>
    </source>
</evidence>
<dbReference type="InterPro" id="IPR021740">
    <property type="entry name" value="Velvet"/>
</dbReference>
<evidence type="ECO:0000256" key="6">
    <source>
        <dbReference type="SAM" id="MobiDB-lite"/>
    </source>
</evidence>
<dbReference type="PANTHER" id="PTHR33572">
    <property type="entry name" value="SPORE DEVELOPMENT REGULATOR VOSA"/>
    <property type="match status" value="1"/>
</dbReference>